<organism evidence="6 7">
    <name type="scientific">Nibribacter koreensis</name>
    <dbReference type="NCBI Taxonomy" id="1084519"/>
    <lineage>
        <taxon>Bacteria</taxon>
        <taxon>Pseudomonadati</taxon>
        <taxon>Bacteroidota</taxon>
        <taxon>Cytophagia</taxon>
        <taxon>Cytophagales</taxon>
        <taxon>Hymenobacteraceae</taxon>
        <taxon>Nibribacter</taxon>
    </lineage>
</organism>
<evidence type="ECO:0000313" key="6">
    <source>
        <dbReference type="EMBL" id="GAA4315691.1"/>
    </source>
</evidence>
<dbReference type="InterPro" id="IPR009057">
    <property type="entry name" value="Homeodomain-like_sf"/>
</dbReference>
<sequence length="215" mass="23698">MDKINQLVYFAFMKAPLTPKAEQTRQRIIEQAAVLFNLKGFAGTSYQDLIEATGVTKGCLYGHFASKEELAVEAFEYAAQILIDKVGEAMAPYAHAGQRLRALLQFYHTYLSKPVLAGGCPVLNTVVEADDNQPALHARVILVLNRLHKGVYKLIELGKAQGHFKASANAQDLATFFVATVEGGILLGKAYNDSKPLQTVLRQLERCLQQELGDF</sequence>
<dbReference type="Proteomes" id="UP001501844">
    <property type="component" value="Unassembled WGS sequence"/>
</dbReference>
<dbReference type="Pfam" id="PF00440">
    <property type="entry name" value="TetR_N"/>
    <property type="match status" value="1"/>
</dbReference>
<dbReference type="PANTHER" id="PTHR47506:SF3">
    <property type="entry name" value="HTH-TYPE TRANSCRIPTIONAL REGULATOR LMRA"/>
    <property type="match status" value="1"/>
</dbReference>
<protein>
    <submittedName>
        <fullName evidence="6">TetR/AcrR family transcriptional regulator</fullName>
    </submittedName>
</protein>
<dbReference type="SUPFAM" id="SSF46689">
    <property type="entry name" value="Homeodomain-like"/>
    <property type="match status" value="1"/>
</dbReference>
<keyword evidence="2 4" id="KW-0238">DNA-binding</keyword>
<evidence type="ECO:0000256" key="2">
    <source>
        <dbReference type="ARBA" id="ARBA00023125"/>
    </source>
</evidence>
<evidence type="ECO:0000256" key="1">
    <source>
        <dbReference type="ARBA" id="ARBA00023015"/>
    </source>
</evidence>
<evidence type="ECO:0000256" key="4">
    <source>
        <dbReference type="PROSITE-ProRule" id="PRU00335"/>
    </source>
</evidence>
<dbReference type="Gene3D" id="1.10.357.10">
    <property type="entry name" value="Tetracycline Repressor, domain 2"/>
    <property type="match status" value="1"/>
</dbReference>
<keyword evidence="7" id="KW-1185">Reference proteome</keyword>
<evidence type="ECO:0000313" key="7">
    <source>
        <dbReference type="Proteomes" id="UP001501844"/>
    </source>
</evidence>
<dbReference type="PROSITE" id="PS50977">
    <property type="entry name" value="HTH_TETR_2"/>
    <property type="match status" value="1"/>
</dbReference>
<gene>
    <name evidence="6" type="ORF">GCM10023183_36530</name>
</gene>
<proteinExistence type="predicted"/>
<evidence type="ECO:0000256" key="3">
    <source>
        <dbReference type="ARBA" id="ARBA00023163"/>
    </source>
</evidence>
<dbReference type="PANTHER" id="PTHR47506">
    <property type="entry name" value="TRANSCRIPTIONAL REGULATORY PROTEIN"/>
    <property type="match status" value="1"/>
</dbReference>
<dbReference type="InterPro" id="IPR011075">
    <property type="entry name" value="TetR_C"/>
</dbReference>
<accession>A0ABP8G1Z1</accession>
<evidence type="ECO:0000259" key="5">
    <source>
        <dbReference type="PROSITE" id="PS50977"/>
    </source>
</evidence>
<comment type="caution">
    <text evidence="6">The sequence shown here is derived from an EMBL/GenBank/DDBJ whole genome shotgun (WGS) entry which is preliminary data.</text>
</comment>
<feature type="domain" description="HTH tetR-type" evidence="5">
    <location>
        <begin position="22"/>
        <end position="82"/>
    </location>
</feature>
<keyword evidence="1" id="KW-0805">Transcription regulation</keyword>
<dbReference type="InterPro" id="IPR036271">
    <property type="entry name" value="Tet_transcr_reg_TetR-rel_C_sf"/>
</dbReference>
<name>A0ABP8G1Z1_9BACT</name>
<dbReference type="InterPro" id="IPR001647">
    <property type="entry name" value="HTH_TetR"/>
</dbReference>
<feature type="DNA-binding region" description="H-T-H motif" evidence="4">
    <location>
        <begin position="45"/>
        <end position="64"/>
    </location>
</feature>
<dbReference type="PRINTS" id="PR00455">
    <property type="entry name" value="HTHTETR"/>
</dbReference>
<dbReference type="SUPFAM" id="SSF48498">
    <property type="entry name" value="Tetracyclin repressor-like, C-terminal domain"/>
    <property type="match status" value="1"/>
</dbReference>
<dbReference type="Pfam" id="PF16925">
    <property type="entry name" value="TetR_C_13"/>
    <property type="match status" value="1"/>
</dbReference>
<dbReference type="EMBL" id="BAABGX010000003">
    <property type="protein sequence ID" value="GAA4315691.1"/>
    <property type="molecule type" value="Genomic_DNA"/>
</dbReference>
<reference evidence="7" key="1">
    <citation type="journal article" date="2019" name="Int. J. Syst. Evol. Microbiol.">
        <title>The Global Catalogue of Microorganisms (GCM) 10K type strain sequencing project: providing services to taxonomists for standard genome sequencing and annotation.</title>
        <authorList>
            <consortium name="The Broad Institute Genomics Platform"/>
            <consortium name="The Broad Institute Genome Sequencing Center for Infectious Disease"/>
            <person name="Wu L."/>
            <person name="Ma J."/>
        </authorList>
    </citation>
    <scope>NUCLEOTIDE SEQUENCE [LARGE SCALE GENOMIC DNA]</scope>
    <source>
        <strain evidence="7">JCM 17917</strain>
    </source>
</reference>
<keyword evidence="3" id="KW-0804">Transcription</keyword>